<dbReference type="GO" id="GO:0005886">
    <property type="term" value="C:plasma membrane"/>
    <property type="evidence" value="ECO:0007669"/>
    <property type="project" value="UniProtKB-SubCell"/>
</dbReference>
<name>A0A511XPH2_9PROT</name>
<dbReference type="PANTHER" id="PTHR12677:SF59">
    <property type="entry name" value="GOLGI APPARATUS MEMBRANE PROTEIN TVP38-RELATED"/>
    <property type="match status" value="1"/>
</dbReference>
<keyword evidence="3 6" id="KW-0812">Transmembrane</keyword>
<comment type="subcellular location">
    <subcellularLocation>
        <location evidence="1 6">Cell membrane</location>
        <topology evidence="1 6">Multi-pass membrane protein</topology>
    </subcellularLocation>
</comment>
<evidence type="ECO:0000256" key="6">
    <source>
        <dbReference type="RuleBase" id="RU366058"/>
    </source>
</evidence>
<evidence type="ECO:0000259" key="7">
    <source>
        <dbReference type="Pfam" id="PF09335"/>
    </source>
</evidence>
<comment type="similarity">
    <text evidence="6">Belongs to the TVP38/TMEM64 family.</text>
</comment>
<feature type="transmembrane region" description="Helical" evidence="6">
    <location>
        <begin position="110"/>
        <end position="130"/>
    </location>
</feature>
<proteinExistence type="inferred from homology"/>
<evidence type="ECO:0000256" key="4">
    <source>
        <dbReference type="ARBA" id="ARBA00022989"/>
    </source>
</evidence>
<dbReference type="Proteomes" id="UP000321746">
    <property type="component" value="Unassembled WGS sequence"/>
</dbReference>
<accession>A0A511XPH2</accession>
<keyword evidence="5 6" id="KW-0472">Membrane</keyword>
<evidence type="ECO:0000256" key="1">
    <source>
        <dbReference type="ARBA" id="ARBA00004651"/>
    </source>
</evidence>
<comment type="caution">
    <text evidence="6">Lacks conserved residue(s) required for the propagation of feature annotation.</text>
</comment>
<evidence type="ECO:0000256" key="5">
    <source>
        <dbReference type="ARBA" id="ARBA00023136"/>
    </source>
</evidence>
<feature type="domain" description="VTT" evidence="7">
    <location>
        <begin position="91"/>
        <end position="224"/>
    </location>
</feature>
<reference evidence="8 9" key="1">
    <citation type="submission" date="2019-07" db="EMBL/GenBank/DDBJ databases">
        <title>Whole genome shotgun sequence of Acetobacter oeni NBRC 105207.</title>
        <authorList>
            <person name="Hosoyama A."/>
            <person name="Uohara A."/>
            <person name="Ohji S."/>
            <person name="Ichikawa N."/>
        </authorList>
    </citation>
    <scope>NUCLEOTIDE SEQUENCE [LARGE SCALE GENOMIC DNA]</scope>
    <source>
        <strain evidence="8 9">NBRC 105207</strain>
    </source>
</reference>
<feature type="transmembrane region" description="Helical" evidence="6">
    <location>
        <begin position="234"/>
        <end position="252"/>
    </location>
</feature>
<dbReference type="AlphaFoldDB" id="A0A511XPH2"/>
<organism evidence="8 9">
    <name type="scientific">Acetobacter oeni</name>
    <dbReference type="NCBI Taxonomy" id="304077"/>
    <lineage>
        <taxon>Bacteria</taxon>
        <taxon>Pseudomonadati</taxon>
        <taxon>Pseudomonadota</taxon>
        <taxon>Alphaproteobacteria</taxon>
        <taxon>Acetobacterales</taxon>
        <taxon>Acetobacteraceae</taxon>
        <taxon>Acetobacter</taxon>
    </lineage>
</organism>
<dbReference type="EMBL" id="BJYG01000057">
    <property type="protein sequence ID" value="GEN64862.1"/>
    <property type="molecule type" value="Genomic_DNA"/>
</dbReference>
<evidence type="ECO:0000256" key="2">
    <source>
        <dbReference type="ARBA" id="ARBA00022475"/>
    </source>
</evidence>
<keyword evidence="2 6" id="KW-1003">Cell membrane</keyword>
<evidence type="ECO:0000313" key="8">
    <source>
        <dbReference type="EMBL" id="GEN64862.1"/>
    </source>
</evidence>
<dbReference type="InterPro" id="IPR015414">
    <property type="entry name" value="TMEM64"/>
</dbReference>
<keyword evidence="4 6" id="KW-1133">Transmembrane helix</keyword>
<protein>
    <recommendedName>
        <fullName evidence="6">TVP38/TMEM64 family membrane protein</fullName>
    </recommendedName>
</protein>
<dbReference type="PANTHER" id="PTHR12677">
    <property type="entry name" value="GOLGI APPARATUS MEMBRANE PROTEIN TVP38-RELATED"/>
    <property type="match status" value="1"/>
</dbReference>
<keyword evidence="9" id="KW-1185">Reference proteome</keyword>
<gene>
    <name evidence="8" type="ORF">AOE01nite_30860</name>
</gene>
<evidence type="ECO:0000313" key="9">
    <source>
        <dbReference type="Proteomes" id="UP000321746"/>
    </source>
</evidence>
<sequence length="273" mass="28890">MLPRLMHKASDPDREHDSDARCNVVAADQQPLLATLIRPAAMVLLLAAGAIAFREIPALRHSLDSTDILRRGVSGRLLFCTTGMAWCFFGLPRQVLCFAAGLAYGFWEGSALATVATVTGAQACFAWARWGGRNRATRRLAADLPADLAVPETRQGMKARLAGMKQALLRHPFISVMTLRLLPVGSSLLLNLFAGLSGVAALPFAAATLVGSLPQTMIFVLLGAGAKIDGPGRILLAIALFAVSGALGVWLLRRTTSEFTPVTPETTLSGASS</sequence>
<feature type="transmembrane region" description="Helical" evidence="6">
    <location>
        <begin position="77"/>
        <end position="104"/>
    </location>
</feature>
<dbReference type="Pfam" id="PF09335">
    <property type="entry name" value="VTT_dom"/>
    <property type="match status" value="1"/>
</dbReference>
<comment type="caution">
    <text evidence="8">The sequence shown here is derived from an EMBL/GenBank/DDBJ whole genome shotgun (WGS) entry which is preliminary data.</text>
</comment>
<dbReference type="InterPro" id="IPR032816">
    <property type="entry name" value="VTT_dom"/>
</dbReference>
<evidence type="ECO:0000256" key="3">
    <source>
        <dbReference type="ARBA" id="ARBA00022692"/>
    </source>
</evidence>
<feature type="transmembrane region" description="Helical" evidence="6">
    <location>
        <begin position="36"/>
        <end position="56"/>
    </location>
</feature>